<dbReference type="Ensembl" id="ENSCMMT00000012385.1">
    <property type="protein sequence ID" value="ENSCMMP00000011253.1"/>
    <property type="gene ID" value="ENSCMMG00000007062.1"/>
</dbReference>
<keyword evidence="8 13" id="KW-0472">Membrane</keyword>
<dbReference type="Gene3D" id="2.170.300.10">
    <property type="entry name" value="Tie2 ligand-binding domain superfamily"/>
    <property type="match status" value="4"/>
</dbReference>
<dbReference type="CDD" id="cd00055">
    <property type="entry name" value="EGF_Lam"/>
    <property type="match status" value="1"/>
</dbReference>
<dbReference type="PROSITE" id="PS50026">
    <property type="entry name" value="EGF_3"/>
    <property type="match status" value="6"/>
</dbReference>
<reference evidence="15" key="1">
    <citation type="submission" date="2018-09" db="EMBL/GenBank/DDBJ databases">
        <title>Common duck and Muscovy duck high density SNP chip.</title>
        <authorList>
            <person name="Vignal A."/>
            <person name="Thebault N."/>
            <person name="Warren W.C."/>
        </authorList>
    </citation>
    <scope>NUCLEOTIDE SEQUENCE [LARGE SCALE GENOMIC DNA]</scope>
</reference>
<dbReference type="Proteomes" id="UP000694556">
    <property type="component" value="Chromosome 26"/>
</dbReference>
<dbReference type="InterPro" id="IPR052485">
    <property type="entry name" value="MEGF_diff_regulators"/>
</dbReference>
<evidence type="ECO:0000256" key="4">
    <source>
        <dbReference type="ARBA" id="ARBA00022692"/>
    </source>
</evidence>
<dbReference type="Pfam" id="PF00053">
    <property type="entry name" value="EGF_laminin"/>
    <property type="match status" value="5"/>
</dbReference>
<evidence type="ECO:0000313" key="16">
    <source>
        <dbReference type="Proteomes" id="UP000694556"/>
    </source>
</evidence>
<dbReference type="AlphaFoldDB" id="A0A8C3BTM0"/>
<evidence type="ECO:0000259" key="14">
    <source>
        <dbReference type="PROSITE" id="PS50026"/>
    </source>
</evidence>
<dbReference type="InterPro" id="IPR002049">
    <property type="entry name" value="LE_dom"/>
</dbReference>
<feature type="disulfide bond" evidence="11">
    <location>
        <begin position="567"/>
        <end position="576"/>
    </location>
</feature>
<feature type="domain" description="EGF-like" evidence="14">
    <location>
        <begin position="195"/>
        <end position="230"/>
    </location>
</feature>
<name>A0A8C3BTM0_CAIMO</name>
<proteinExistence type="inferred from homology"/>
<keyword evidence="2" id="KW-1003">Cell membrane</keyword>
<dbReference type="SMART" id="SM00181">
    <property type="entry name" value="EGF"/>
    <property type="match status" value="13"/>
</dbReference>
<evidence type="ECO:0000313" key="15">
    <source>
        <dbReference type="Ensembl" id="ENSCMMP00000011253.1"/>
    </source>
</evidence>
<dbReference type="PROSITE" id="PS00022">
    <property type="entry name" value="EGF_1"/>
    <property type="match status" value="8"/>
</dbReference>
<evidence type="ECO:0000256" key="7">
    <source>
        <dbReference type="ARBA" id="ARBA00022989"/>
    </source>
</evidence>
<evidence type="ECO:0000256" key="9">
    <source>
        <dbReference type="ARBA" id="ARBA00023157"/>
    </source>
</evidence>
<feature type="domain" description="EGF-like" evidence="14">
    <location>
        <begin position="413"/>
        <end position="448"/>
    </location>
</feature>
<feature type="disulfide bond" evidence="11">
    <location>
        <begin position="263"/>
        <end position="272"/>
    </location>
</feature>
<reference evidence="15" key="2">
    <citation type="submission" date="2025-08" db="UniProtKB">
        <authorList>
            <consortium name="Ensembl"/>
        </authorList>
    </citation>
    <scope>IDENTIFICATION</scope>
</reference>
<feature type="compositionally biased region" description="Basic residues" evidence="12">
    <location>
        <begin position="892"/>
        <end position="906"/>
    </location>
</feature>
<comment type="subcellular location">
    <subcellularLocation>
        <location evidence="1">Cell membrane</location>
        <topology evidence="1">Single-pass membrane protein</topology>
    </subcellularLocation>
</comment>
<dbReference type="PANTHER" id="PTHR24052">
    <property type="entry name" value="DELTA-RELATED"/>
    <property type="match status" value="1"/>
</dbReference>
<feature type="domain" description="EGF-like" evidence="14">
    <location>
        <begin position="504"/>
        <end position="534"/>
    </location>
</feature>
<evidence type="ECO:0000256" key="11">
    <source>
        <dbReference type="PROSITE-ProRule" id="PRU00076"/>
    </source>
</evidence>
<keyword evidence="7 13" id="KW-1133">Transmembrane helix</keyword>
<feature type="domain" description="EGF-like" evidence="14">
    <location>
        <begin position="542"/>
        <end position="577"/>
    </location>
</feature>
<sequence>MGTERGWAGAGAGCGVAAPVSRPRAECDEHSWGRDCGHRCACHHGAPCDPLSGVCACPPGFADPQCRQPCPPGTYGQGCHLRCPCHRGAPCNASTGACLCPPGLAGPLCDVPCPEGTPCDGHCPCQNGGICHPPGSSTCVCPHGWMVGGLRTPPPPSRHGGVPVFSSSPADPAVSPPPLPGQGDICSTPCPPGRFGPGCQGECRCHNGGRCDPLGGQCQCAPGFTGEQCQERCPVGRYGQGCRQSCDCANGGHCFHVDGACLCEAGYQGSRCEEPRCLPGLYGLQCQSRCLCHPQHSLSCHPLLGECSCRPGWAGLFCNESCPPGSFGAGCLQSCLCLNGGTCDGTTGRCHCPPGYTDEHCSSLCPPDTFGANCSGRCSCQHAVACSPIDGSCSCKEGWHGPNCSAPCPPGTWGPGCNRSCDCAHGAACSAQSGTCSCSPGWHGPRCHQPCPNGTFGAGCGQRCDCAHADGCDAVTGECHCLPGWAGPQCKRGCPQGFWGRGCSQPCSCRNGASCSPEDGSCTCAPGYRGPNCQRSCPPGRYGKRCSLSCSCSNRSSCHPATGACLCAAGWTGTHCEEECPPGTFGLQCEQLCRCPQNATCHPVTGVCPCAPGRSGPHCEAATPDQPYTIVPTPPLAYSTLGVVVSLVALAALLVAAVAAGLCYRQRQKGKENRHLAVAYTAGRTDTSDYVVPDVPPGPAHYYSNPSYHTLSQCTLPAPGAQDRASSLKVPGPQLFPGAERPYGPEGNATLPPDWKHLGAPPLGPRGGGHLDRSYSYSYSCSLGKYHGKEHPQEGLGASASSLASENPYATIKDLPPLLAKTPEGSYMEMKAPVQREMSYAEIGLLEEPPAGPDKESSPGGAEGVEPAPSPPSHYDSPKNSHIPSHYDVPPVRHHPPSPPLRRKDR</sequence>
<protein>
    <recommendedName>
        <fullName evidence="14">EGF-like domain-containing protein</fullName>
    </recommendedName>
</protein>
<evidence type="ECO:0000256" key="1">
    <source>
        <dbReference type="ARBA" id="ARBA00004162"/>
    </source>
</evidence>
<keyword evidence="3 11" id="KW-0245">EGF-like domain</keyword>
<comment type="caution">
    <text evidence="11">Lacks conserved residue(s) required for the propagation of feature annotation.</text>
</comment>
<keyword evidence="16" id="KW-1185">Reference proteome</keyword>
<feature type="disulfide bond" evidence="11">
    <location>
        <begin position="220"/>
        <end position="229"/>
    </location>
</feature>
<dbReference type="FunFam" id="2.170.300.10:FF:000007">
    <property type="entry name" value="multiple epidermal growth factor-like domains protein 10"/>
    <property type="match status" value="1"/>
</dbReference>
<feature type="disulfide bond" evidence="11">
    <location>
        <begin position="438"/>
        <end position="447"/>
    </location>
</feature>
<evidence type="ECO:0000256" key="8">
    <source>
        <dbReference type="ARBA" id="ARBA00023136"/>
    </source>
</evidence>
<evidence type="ECO:0000256" key="6">
    <source>
        <dbReference type="ARBA" id="ARBA00022737"/>
    </source>
</evidence>
<keyword evidence="6" id="KW-0677">Repeat</keyword>
<dbReference type="InterPro" id="IPR000742">
    <property type="entry name" value="EGF"/>
</dbReference>
<evidence type="ECO:0000256" key="10">
    <source>
        <dbReference type="ARBA" id="ARBA00038377"/>
    </source>
</evidence>
<dbReference type="Gene3D" id="2.10.25.10">
    <property type="entry name" value="Laminin"/>
    <property type="match status" value="1"/>
</dbReference>
<dbReference type="GO" id="GO:0005886">
    <property type="term" value="C:plasma membrane"/>
    <property type="evidence" value="ECO:0007669"/>
    <property type="project" value="UniProtKB-SubCell"/>
</dbReference>
<reference evidence="15" key="3">
    <citation type="submission" date="2025-09" db="UniProtKB">
        <authorList>
            <consortium name="Ensembl"/>
        </authorList>
    </citation>
    <scope>IDENTIFICATION</scope>
</reference>
<accession>A0A8C3BTM0</accession>
<dbReference type="FunFam" id="2.170.300.10:FF:000041">
    <property type="entry name" value="Tyrosine protein kinase receptor tie-1, putative"/>
    <property type="match status" value="3"/>
</dbReference>
<feature type="domain" description="EGF-like" evidence="14">
    <location>
        <begin position="243"/>
        <end position="273"/>
    </location>
</feature>
<feature type="domain" description="EGF-like" evidence="14">
    <location>
        <begin position="332"/>
        <end position="362"/>
    </location>
</feature>
<evidence type="ECO:0000256" key="12">
    <source>
        <dbReference type="SAM" id="MobiDB-lite"/>
    </source>
</evidence>
<feature type="region of interest" description="Disordered" evidence="12">
    <location>
        <begin position="847"/>
        <end position="906"/>
    </location>
</feature>
<keyword evidence="4 13" id="KW-0812">Transmembrane</keyword>
<comment type="similarity">
    <text evidence="10">Belongs to the MEGF family.</text>
</comment>
<dbReference type="PRINTS" id="PR00011">
    <property type="entry name" value="EGFLAMININ"/>
</dbReference>
<dbReference type="PROSITE" id="PS01186">
    <property type="entry name" value="EGF_2"/>
    <property type="match status" value="1"/>
</dbReference>
<dbReference type="SMART" id="SM00180">
    <property type="entry name" value="EGF_Lam"/>
    <property type="match status" value="12"/>
</dbReference>
<evidence type="ECO:0000256" key="3">
    <source>
        <dbReference type="ARBA" id="ARBA00022536"/>
    </source>
</evidence>
<evidence type="ECO:0000256" key="13">
    <source>
        <dbReference type="SAM" id="Phobius"/>
    </source>
</evidence>
<feature type="disulfide bond" evidence="11">
    <location>
        <begin position="352"/>
        <end position="361"/>
    </location>
</feature>
<feature type="transmembrane region" description="Helical" evidence="13">
    <location>
        <begin position="636"/>
        <end position="664"/>
    </location>
</feature>
<feature type="disulfide bond" evidence="11">
    <location>
        <begin position="524"/>
        <end position="533"/>
    </location>
</feature>
<keyword evidence="9 11" id="KW-1015">Disulfide bond</keyword>
<organism evidence="15 16">
    <name type="scientific">Cairina moschata</name>
    <name type="common">Muscovy duck</name>
    <dbReference type="NCBI Taxonomy" id="8855"/>
    <lineage>
        <taxon>Eukaryota</taxon>
        <taxon>Metazoa</taxon>
        <taxon>Chordata</taxon>
        <taxon>Craniata</taxon>
        <taxon>Vertebrata</taxon>
        <taxon>Euteleostomi</taxon>
        <taxon>Archelosauria</taxon>
        <taxon>Archosauria</taxon>
        <taxon>Dinosauria</taxon>
        <taxon>Saurischia</taxon>
        <taxon>Theropoda</taxon>
        <taxon>Coelurosauria</taxon>
        <taxon>Aves</taxon>
        <taxon>Neognathae</taxon>
        <taxon>Galloanserae</taxon>
        <taxon>Anseriformes</taxon>
        <taxon>Anatidae</taxon>
        <taxon>Anatinae</taxon>
        <taxon>Cairina</taxon>
    </lineage>
</organism>
<keyword evidence="5" id="KW-0732">Signal</keyword>
<evidence type="ECO:0000256" key="2">
    <source>
        <dbReference type="ARBA" id="ARBA00022475"/>
    </source>
</evidence>
<evidence type="ECO:0000256" key="5">
    <source>
        <dbReference type="ARBA" id="ARBA00022729"/>
    </source>
</evidence>
<dbReference type="PANTHER" id="PTHR24052:SF12">
    <property type="entry name" value="PLATELET ENDOTHELIAL AGGREGATION RECEPTOR 1"/>
    <property type="match status" value="1"/>
</dbReference>